<dbReference type="CDD" id="cd04301">
    <property type="entry name" value="NAT_SF"/>
    <property type="match status" value="1"/>
</dbReference>
<dbReference type="InterPro" id="IPR016181">
    <property type="entry name" value="Acyl_CoA_acyltransferase"/>
</dbReference>
<keyword evidence="2" id="KW-0012">Acyltransferase</keyword>
<dbReference type="SUPFAM" id="SSF55729">
    <property type="entry name" value="Acyl-CoA N-acyltransferases (Nat)"/>
    <property type="match status" value="1"/>
</dbReference>
<dbReference type="InterPro" id="IPR000182">
    <property type="entry name" value="GNAT_dom"/>
</dbReference>
<sequence length="166" mass="17950">MNESDISVRLLDVDQIDGLAIQLNSAGLPTQDLLQPNRMFYSFHYGDTTLGYGGIEGNGPDRLLRSLVVVPAQRQVGAGTLLLHALERIAAADEALHLHLLTNTAEDFFQTRGYERRERSQAPEAISSSTEFAALCPASAVYMVKTLDSTGAAASVSPDVTCLNER</sequence>
<keyword evidence="3" id="KW-1185">Reference proteome</keyword>
<gene>
    <name evidence="2" type="ORF">KVG95_19375</name>
</gene>
<dbReference type="NCBIfam" id="NF040501">
    <property type="entry name" value="resist_ArsN2"/>
    <property type="match status" value="1"/>
</dbReference>
<evidence type="ECO:0000313" key="3">
    <source>
        <dbReference type="Proteomes" id="UP000886900"/>
    </source>
</evidence>
<name>A0ABS6PYP2_9PSED</name>
<keyword evidence="2" id="KW-0808">Transferase</keyword>
<dbReference type="Gene3D" id="3.40.630.30">
    <property type="match status" value="1"/>
</dbReference>
<protein>
    <submittedName>
        <fullName evidence="2">GNAT family N-acetyltransferase</fullName>
        <ecNumber evidence="2">2.3.1.-</ecNumber>
    </submittedName>
</protein>
<evidence type="ECO:0000259" key="1">
    <source>
        <dbReference type="PROSITE" id="PS51186"/>
    </source>
</evidence>
<reference evidence="2" key="1">
    <citation type="submission" date="2021-06" db="EMBL/GenBank/DDBJ databases">
        <title>Updating the genus Pseudomonas: Description of 43 new species and partition of the Pseudomonas putida group.</title>
        <authorList>
            <person name="Girard L."/>
            <person name="Lood C."/>
            <person name="Vandamme P."/>
            <person name="Rokni-Zadeh H."/>
            <person name="Van Noort V."/>
            <person name="Hofte M."/>
            <person name="Lavigne R."/>
            <person name="De Mot R."/>
        </authorList>
    </citation>
    <scope>NUCLEOTIDE SEQUENCE</scope>
    <source>
        <strain evidence="2">SWRI79</strain>
    </source>
</reference>
<dbReference type="PROSITE" id="PS51186">
    <property type="entry name" value="GNAT"/>
    <property type="match status" value="1"/>
</dbReference>
<feature type="domain" description="N-acetyltransferase" evidence="1">
    <location>
        <begin position="1"/>
        <end position="148"/>
    </location>
</feature>
<accession>A0ABS6PYP2</accession>
<dbReference type="Proteomes" id="UP000886900">
    <property type="component" value="Unassembled WGS sequence"/>
</dbReference>
<proteinExistence type="predicted"/>
<dbReference type="EMBL" id="JAHSTV010000009">
    <property type="protein sequence ID" value="MBV4465494.1"/>
    <property type="molecule type" value="Genomic_DNA"/>
</dbReference>
<dbReference type="GO" id="GO:0016746">
    <property type="term" value="F:acyltransferase activity"/>
    <property type="evidence" value="ECO:0007669"/>
    <property type="project" value="UniProtKB-KW"/>
</dbReference>
<organism evidence="2 3">
    <name type="scientific">Pseudomonas farris</name>
    <dbReference type="NCBI Taxonomy" id="2841207"/>
    <lineage>
        <taxon>Bacteria</taxon>
        <taxon>Pseudomonadati</taxon>
        <taxon>Pseudomonadota</taxon>
        <taxon>Gammaproteobacteria</taxon>
        <taxon>Pseudomonadales</taxon>
        <taxon>Pseudomonadaceae</taxon>
        <taxon>Pseudomonas</taxon>
    </lineage>
</organism>
<comment type="caution">
    <text evidence="2">The sequence shown here is derived from an EMBL/GenBank/DDBJ whole genome shotgun (WGS) entry which is preliminary data.</text>
</comment>
<dbReference type="EC" id="2.3.1.-" evidence="2"/>
<dbReference type="Pfam" id="PF13673">
    <property type="entry name" value="Acetyltransf_10"/>
    <property type="match status" value="1"/>
</dbReference>
<dbReference type="RefSeq" id="WP_080772026.1">
    <property type="nucleotide sequence ID" value="NZ_JAHSTV010000009.1"/>
</dbReference>
<evidence type="ECO:0000313" key="2">
    <source>
        <dbReference type="EMBL" id="MBV4465494.1"/>
    </source>
</evidence>